<reference evidence="2" key="1">
    <citation type="journal article" date="2019" name="Int. J. Syst. Evol. Microbiol.">
        <title>The Global Catalogue of Microorganisms (GCM) 10K type strain sequencing project: providing services to taxonomists for standard genome sequencing and annotation.</title>
        <authorList>
            <consortium name="The Broad Institute Genomics Platform"/>
            <consortium name="The Broad Institute Genome Sequencing Center for Infectious Disease"/>
            <person name="Wu L."/>
            <person name="Ma J."/>
        </authorList>
    </citation>
    <scope>NUCLEOTIDE SEQUENCE [LARGE SCALE GENOMIC DNA]</scope>
    <source>
        <strain evidence="2">JCM 18303</strain>
    </source>
</reference>
<accession>A0ABP9QL49</accession>
<gene>
    <name evidence="1" type="ORF">GCM10023321_51390</name>
</gene>
<proteinExistence type="predicted"/>
<comment type="caution">
    <text evidence="1">The sequence shown here is derived from an EMBL/GenBank/DDBJ whole genome shotgun (WGS) entry which is preliminary data.</text>
</comment>
<organism evidence="1 2">
    <name type="scientific">Pseudonocardia eucalypti</name>
    <dbReference type="NCBI Taxonomy" id="648755"/>
    <lineage>
        <taxon>Bacteria</taxon>
        <taxon>Bacillati</taxon>
        <taxon>Actinomycetota</taxon>
        <taxon>Actinomycetes</taxon>
        <taxon>Pseudonocardiales</taxon>
        <taxon>Pseudonocardiaceae</taxon>
        <taxon>Pseudonocardia</taxon>
    </lineage>
</organism>
<dbReference type="EMBL" id="BAABJP010000030">
    <property type="protein sequence ID" value="GAA5163839.1"/>
    <property type="molecule type" value="Genomic_DNA"/>
</dbReference>
<dbReference type="Proteomes" id="UP001428817">
    <property type="component" value="Unassembled WGS sequence"/>
</dbReference>
<evidence type="ECO:0000313" key="1">
    <source>
        <dbReference type="EMBL" id="GAA5163839.1"/>
    </source>
</evidence>
<sequence length="132" mass="14238">MTLRLCVEPELRYLGAYLREDELVECLAGGVFRSGMGLLAVTSQRVLLLREGEDGQASVGIPLERLCRADWLAGEARGSVVVADIDTTAVIGDVPTADGERAVLHLRRRMHERAQTAGRPGFDPLAVRALAG</sequence>
<name>A0ABP9QL49_9PSEU</name>
<protein>
    <submittedName>
        <fullName evidence="1">Uncharacterized protein</fullName>
    </submittedName>
</protein>
<evidence type="ECO:0000313" key="2">
    <source>
        <dbReference type="Proteomes" id="UP001428817"/>
    </source>
</evidence>
<dbReference type="RefSeq" id="WP_185062257.1">
    <property type="nucleotide sequence ID" value="NZ_BAABJP010000030.1"/>
</dbReference>
<keyword evidence="2" id="KW-1185">Reference proteome</keyword>